<organism evidence="1 2">
    <name type="scientific">Kipferlia bialata</name>
    <dbReference type="NCBI Taxonomy" id="797122"/>
    <lineage>
        <taxon>Eukaryota</taxon>
        <taxon>Metamonada</taxon>
        <taxon>Carpediemonas-like organisms</taxon>
        <taxon>Kipferlia</taxon>
    </lineage>
</organism>
<accession>A0A9K3CVR8</accession>
<evidence type="ECO:0000313" key="1">
    <source>
        <dbReference type="EMBL" id="GIQ82489.1"/>
    </source>
</evidence>
<dbReference type="InterPro" id="IPR006652">
    <property type="entry name" value="Kelch_1"/>
</dbReference>
<name>A0A9K3CVR8_9EUKA</name>
<gene>
    <name evidence="1" type="ORF">KIPB_003640</name>
</gene>
<keyword evidence="2" id="KW-1185">Reference proteome</keyword>
<comment type="caution">
    <text evidence="1">The sequence shown here is derived from an EMBL/GenBank/DDBJ whole genome shotgun (WGS) entry which is preliminary data.</text>
</comment>
<dbReference type="AlphaFoldDB" id="A0A9K3CVR8"/>
<dbReference type="Proteomes" id="UP000265618">
    <property type="component" value="Unassembled WGS sequence"/>
</dbReference>
<reference evidence="1 2" key="1">
    <citation type="journal article" date="2018" name="PLoS ONE">
        <title>The draft genome of Kipferlia bialata reveals reductive genome evolution in fornicate parasites.</title>
        <authorList>
            <person name="Tanifuji G."/>
            <person name="Takabayashi S."/>
            <person name="Kume K."/>
            <person name="Takagi M."/>
            <person name="Nakayama T."/>
            <person name="Kamikawa R."/>
            <person name="Inagaki Y."/>
            <person name="Hashimoto T."/>
        </authorList>
    </citation>
    <scope>NUCLEOTIDE SEQUENCE [LARGE SCALE GENOMIC DNA]</scope>
    <source>
        <strain evidence="1">NY0173</strain>
    </source>
</reference>
<evidence type="ECO:0000313" key="2">
    <source>
        <dbReference type="Proteomes" id="UP000265618"/>
    </source>
</evidence>
<proteinExistence type="predicted"/>
<sequence>MNAKKRCMIITRVYDPVSDAMVIETEHIECPMSYSANSFSVARLRDKVYVIGGCDNMMMEYLADVWVLDLVSREWHCLGDNEGKEDEISDGTWIPAFLDQVAFVADDTLYVLGIRENPYGPCMYVFVPEGEFGREAEWGAIKEPGSVPQSVSLADTMKRCSAPIVAVLGTNVHLFSVVGATVANCFQRSVAHFVYTPGDPNALTGPVVHSKPIVFGKTGGTICREYPNLPPDVVQDASVLAASSHHVVVFNNKTHQDECAICYSDVSGECVEMCVCNRSFDYVCMMADGVALGVDSDNRLVVMDVVLPGGDGCGAIE</sequence>
<dbReference type="InterPro" id="IPR015915">
    <property type="entry name" value="Kelch-typ_b-propeller"/>
</dbReference>
<dbReference type="SUPFAM" id="SSF117281">
    <property type="entry name" value="Kelch motif"/>
    <property type="match status" value="1"/>
</dbReference>
<protein>
    <submittedName>
        <fullName evidence="1">Uncharacterized protein</fullName>
    </submittedName>
</protein>
<dbReference type="Pfam" id="PF01344">
    <property type="entry name" value="Kelch_1"/>
    <property type="match status" value="1"/>
</dbReference>
<dbReference type="EMBL" id="BDIP01000713">
    <property type="protein sequence ID" value="GIQ82489.1"/>
    <property type="molecule type" value="Genomic_DNA"/>
</dbReference>
<dbReference type="Gene3D" id="2.120.10.80">
    <property type="entry name" value="Kelch-type beta propeller"/>
    <property type="match status" value="1"/>
</dbReference>